<dbReference type="Proteomes" id="UP000255224">
    <property type="component" value="Unassembled WGS sequence"/>
</dbReference>
<keyword evidence="4" id="KW-1185">Reference proteome</keyword>
<dbReference type="RefSeq" id="WP_123882341.1">
    <property type="nucleotide sequence ID" value="NZ_CP033920.1"/>
</dbReference>
<proteinExistence type="predicted"/>
<reference evidence="1" key="2">
    <citation type="submission" date="2018-11" db="EMBL/GenBank/DDBJ databases">
        <title>Proposal to divide the Flavobacteriaceae and reorganize its genera based on Amino Acid Identity values calculated from whole genome sequences.</title>
        <authorList>
            <person name="Nicholson A.C."/>
            <person name="Gulvik C.A."/>
            <person name="Whitney A.M."/>
            <person name="Humrighouse B.W."/>
            <person name="Bell M."/>
            <person name="Holmes B."/>
            <person name="Steigerwalt A."/>
            <person name="Villarma A."/>
            <person name="Sheth M."/>
            <person name="Batra D."/>
            <person name="Pryor J."/>
            <person name="Bernardet J.-F."/>
            <person name="Hugo C."/>
            <person name="Kampfer P."/>
            <person name="Newman J."/>
            <person name="Mcquiston J.R."/>
        </authorList>
    </citation>
    <scope>NUCLEOTIDE SEQUENCE [LARGE SCALE GENOMIC DNA]</scope>
    <source>
        <strain evidence="1">G0188</strain>
    </source>
</reference>
<gene>
    <name evidence="1" type="ORF">EG346_24015</name>
    <name evidence="2" type="ORF">NCTC13533_03585</name>
</gene>
<dbReference type="AlphaFoldDB" id="A0A376E8V5"/>
<dbReference type="Proteomes" id="UP000273270">
    <property type="component" value="Chromosome"/>
</dbReference>
<evidence type="ECO:0000313" key="2">
    <source>
        <dbReference type="EMBL" id="STD04142.1"/>
    </source>
</evidence>
<protein>
    <submittedName>
        <fullName evidence="2">Uncharacterized protein</fullName>
    </submittedName>
</protein>
<evidence type="ECO:0000313" key="3">
    <source>
        <dbReference type="Proteomes" id="UP000255224"/>
    </source>
</evidence>
<accession>A0A3G6MDK2</accession>
<dbReference type="KEGG" id="ccau:EG346_24015"/>
<dbReference type="OrthoDB" id="1270404at2"/>
<evidence type="ECO:0000313" key="4">
    <source>
        <dbReference type="Proteomes" id="UP000273270"/>
    </source>
</evidence>
<sequence>MGIFDFFKWKSRSSVFNSEIKTPESVIHPFTKQCQLLKEEFGLVIPQSSIDCLIRFNLPVDNYYYSLFWHFKNDFLEVFYNEKFIQWVVNRYKEVYGADADLKILQEQLDEAKFEFDLKNDSFQSNIIDFDLINQCYAEFKASGEKLMITINFDYENLILNTEMKGYVGQNYPSFNGLYKTTAGIQYKQLEDFKLLEDIIQNLLDEKEKNKNFPF</sequence>
<dbReference type="STRING" id="297244.SAMN05421639_102390"/>
<accession>A0A376E8V5</accession>
<dbReference type="EMBL" id="CP033920">
    <property type="protein sequence ID" value="AZA51053.1"/>
    <property type="molecule type" value="Genomic_DNA"/>
</dbReference>
<reference evidence="2 3" key="1">
    <citation type="submission" date="2018-06" db="EMBL/GenBank/DDBJ databases">
        <authorList>
            <consortium name="Pathogen Informatics"/>
            <person name="Doyle S."/>
        </authorList>
    </citation>
    <scope>NUCLEOTIDE SEQUENCE [LARGE SCALE GENOMIC DNA]</scope>
    <source>
        <strain evidence="2 3">NCTC13533</strain>
    </source>
</reference>
<dbReference type="EMBL" id="UFVQ01000003">
    <property type="protein sequence ID" value="STD04142.1"/>
    <property type="molecule type" value="Genomic_DNA"/>
</dbReference>
<reference evidence="4" key="3">
    <citation type="submission" date="2018-11" db="EMBL/GenBank/DDBJ databases">
        <title>Proposal to divide the Flavobacteriaceae and reorganize its genera based on Amino Acid Identity values calculated from whole genome sequences.</title>
        <authorList>
            <person name="Nicholson A.C."/>
            <person name="Gulvik C.A."/>
            <person name="Whitney A.M."/>
            <person name="Humrighouse B.W."/>
            <person name="Bell M."/>
            <person name="Holmes B."/>
            <person name="Steigerwalt A.G."/>
            <person name="Villarma A."/>
            <person name="Sheth M."/>
            <person name="Batra D."/>
            <person name="Pryor J."/>
            <person name="Bernardet J.-F."/>
            <person name="Hugo C."/>
            <person name="Kampfer P."/>
            <person name="Newman J."/>
            <person name="McQuiston J.R."/>
        </authorList>
    </citation>
    <scope>NUCLEOTIDE SEQUENCE [LARGE SCALE GENOMIC DNA]</scope>
    <source>
        <strain evidence="4">G0188</strain>
    </source>
</reference>
<name>A0A376E8V5_CHRCU</name>
<evidence type="ECO:0000313" key="1">
    <source>
        <dbReference type="EMBL" id="AZA51053.1"/>
    </source>
</evidence>
<organism evidence="2 3">
    <name type="scientific">Chryseobacterium carnipullorum</name>
    <dbReference type="NCBI Taxonomy" id="1124835"/>
    <lineage>
        <taxon>Bacteria</taxon>
        <taxon>Pseudomonadati</taxon>
        <taxon>Bacteroidota</taxon>
        <taxon>Flavobacteriia</taxon>
        <taxon>Flavobacteriales</taxon>
        <taxon>Weeksellaceae</taxon>
        <taxon>Chryseobacterium group</taxon>
        <taxon>Chryseobacterium</taxon>
    </lineage>
</organism>